<dbReference type="Proteomes" id="UP000000589">
    <property type="component" value="Chromosome 6"/>
</dbReference>
<name>G3UYP8_MOUSE</name>
<organism evidence="1 3">
    <name type="scientific">Mus musculus</name>
    <name type="common">Mouse</name>
    <dbReference type="NCBI Taxonomy" id="10090"/>
    <lineage>
        <taxon>Eukaryota</taxon>
        <taxon>Metazoa</taxon>
        <taxon>Chordata</taxon>
        <taxon>Craniata</taxon>
        <taxon>Vertebrata</taxon>
        <taxon>Euteleostomi</taxon>
        <taxon>Mammalia</taxon>
        <taxon>Eutheria</taxon>
        <taxon>Euarchontoglires</taxon>
        <taxon>Glires</taxon>
        <taxon>Rodentia</taxon>
        <taxon>Myomorpha</taxon>
        <taxon>Muroidea</taxon>
        <taxon>Muridae</taxon>
        <taxon>Murinae</taxon>
        <taxon>Mus</taxon>
        <taxon>Mus</taxon>
    </lineage>
</organism>
<dbReference type="AGR" id="MGI:1927234"/>
<dbReference type="AlphaFoldDB" id="G3UYP8"/>
<sequence length="41" mass="4272">MTATVVAAAATATMVSSSSGLAAARLLSRTFLRHEIARPHF</sequence>
<evidence type="ECO:0000313" key="3">
    <source>
        <dbReference type="Proteomes" id="UP000000589"/>
    </source>
</evidence>
<dbReference type="VEuPathDB" id="HostDB:ENSMUSG00000052738"/>
<reference evidence="1" key="4">
    <citation type="submission" date="2025-09" db="UniProtKB">
        <authorList>
            <consortium name="Ensembl"/>
        </authorList>
    </citation>
    <scope>IDENTIFICATION</scope>
    <source>
        <strain evidence="1">C57BL/6J</strain>
    </source>
</reference>
<gene>
    <name evidence="1 2" type="primary">Suclg1</name>
</gene>
<dbReference type="MGI" id="MGI:1927234">
    <property type="gene designation" value="Suclg1"/>
</dbReference>
<accession>G3UYP8</accession>
<dbReference type="ExpressionAtlas" id="G3UYP8">
    <property type="expression patterns" value="baseline and differential"/>
</dbReference>
<dbReference type="HOGENOM" id="CLU_3279324_0_0_1"/>
<keyword evidence="3" id="KW-1185">Reference proteome</keyword>
<reference evidence="1 3" key="1">
    <citation type="journal article" date="2009" name="PLoS Biol.">
        <title>Lineage-specific biology revealed by a finished genome assembly of the mouse.</title>
        <authorList>
            <consortium name="Mouse Genome Sequencing Consortium"/>
            <person name="Church D.M."/>
            <person name="Goodstadt L."/>
            <person name="Hillier L.W."/>
            <person name="Zody M.C."/>
            <person name="Goldstein S."/>
            <person name="She X."/>
            <person name="Bult C.J."/>
            <person name="Agarwala R."/>
            <person name="Cherry J.L."/>
            <person name="DiCuccio M."/>
            <person name="Hlavina W."/>
            <person name="Kapustin Y."/>
            <person name="Meric P."/>
            <person name="Maglott D."/>
            <person name="Birtle Z."/>
            <person name="Marques A.C."/>
            <person name="Graves T."/>
            <person name="Zhou S."/>
            <person name="Teague B."/>
            <person name="Potamousis K."/>
            <person name="Churas C."/>
            <person name="Place M."/>
            <person name="Herschleb J."/>
            <person name="Runnheim R."/>
            <person name="Forrest D."/>
            <person name="Amos-Landgraf J."/>
            <person name="Schwartz D.C."/>
            <person name="Cheng Z."/>
            <person name="Lindblad-Toh K."/>
            <person name="Eichler E.E."/>
            <person name="Ponting C.P."/>
        </authorList>
    </citation>
    <scope>NUCLEOTIDE SEQUENCE [LARGE SCALE GENOMIC DNA]</scope>
    <source>
        <strain evidence="1 3">C57BL/6J</strain>
    </source>
</reference>
<protein>
    <submittedName>
        <fullName evidence="1">Succinate-CoA ligase, GDP-forming, alpha subunit</fullName>
    </submittedName>
</protein>
<dbReference type="GeneTree" id="ENSGT00940000156351"/>
<proteinExistence type="predicted"/>
<reference evidence="1 3" key="2">
    <citation type="journal article" date="2011" name="PLoS Biol.">
        <title>Modernizing reference genome assemblies.</title>
        <authorList>
            <person name="Church D.M."/>
            <person name="Schneider V.A."/>
            <person name="Graves T."/>
            <person name="Auger K."/>
            <person name="Cunningham F."/>
            <person name="Bouk N."/>
            <person name="Chen H.C."/>
            <person name="Agarwala R."/>
            <person name="McLaren W.M."/>
            <person name="Ritchie G.R."/>
            <person name="Albracht D."/>
            <person name="Kremitzki M."/>
            <person name="Rock S."/>
            <person name="Kotkiewicz H."/>
            <person name="Kremitzki C."/>
            <person name="Wollam A."/>
            <person name="Trani L."/>
            <person name="Fulton L."/>
            <person name="Fulton R."/>
            <person name="Matthews L."/>
            <person name="Whitehead S."/>
            <person name="Chow W."/>
            <person name="Torrance J."/>
            <person name="Dunn M."/>
            <person name="Harden G."/>
            <person name="Threadgold G."/>
            <person name="Wood J."/>
            <person name="Collins J."/>
            <person name="Heath P."/>
            <person name="Griffiths G."/>
            <person name="Pelan S."/>
            <person name="Grafham D."/>
            <person name="Eichler E.E."/>
            <person name="Weinstock G."/>
            <person name="Mardis E.R."/>
            <person name="Wilson R.K."/>
            <person name="Howe K."/>
            <person name="Flicek P."/>
            <person name="Hubbard T."/>
        </authorList>
    </citation>
    <scope>NUCLEOTIDE SEQUENCE [LARGE SCALE GENOMIC DNA]</scope>
    <source>
        <strain evidence="1 3">C57BL/6J</strain>
    </source>
</reference>
<evidence type="ECO:0000313" key="1">
    <source>
        <dbReference type="Ensembl" id="ENSMUSP00000134171.2"/>
    </source>
</evidence>
<dbReference type="Bgee" id="ENSMUSG00000052738">
    <property type="expression patterns" value="Expressed in interventricular septum and 271 other cell types or tissues"/>
</dbReference>
<reference evidence="1" key="3">
    <citation type="submission" date="2025-08" db="UniProtKB">
        <authorList>
            <consortium name="Ensembl"/>
        </authorList>
    </citation>
    <scope>IDENTIFICATION</scope>
    <source>
        <strain evidence="1">C57BL/6J</strain>
    </source>
</reference>
<evidence type="ECO:0000313" key="2">
    <source>
        <dbReference type="MGI" id="MGI:1927234"/>
    </source>
</evidence>
<dbReference type="Ensembl" id="ENSMUST00000123159.8">
    <property type="protein sequence ID" value="ENSMUSP00000134171.2"/>
    <property type="gene ID" value="ENSMUSG00000052738.15"/>
</dbReference>
<dbReference type="Antibodypedia" id="47488">
    <property type="antibodies" value="125 antibodies from 30 providers"/>
</dbReference>